<dbReference type="AlphaFoldDB" id="A0A845SXQ7"/>
<dbReference type="GO" id="GO:0003677">
    <property type="term" value="F:DNA binding"/>
    <property type="evidence" value="ECO:0007669"/>
    <property type="project" value="TreeGrafter"/>
</dbReference>
<keyword evidence="3 5" id="KW-0949">S-adenosyl-L-methionine</keyword>
<dbReference type="Pfam" id="PF00145">
    <property type="entry name" value="DNA_methylase"/>
    <property type="match status" value="1"/>
</dbReference>
<feature type="active site" evidence="5">
    <location>
        <position position="76"/>
    </location>
</feature>
<dbReference type="PANTHER" id="PTHR10629">
    <property type="entry name" value="CYTOSINE-SPECIFIC METHYLTRANSFERASE"/>
    <property type="match status" value="1"/>
</dbReference>
<dbReference type="RefSeq" id="WP_162221141.1">
    <property type="nucleotide sequence ID" value="NZ_JAETUF010000014.1"/>
</dbReference>
<keyword evidence="1 5" id="KW-0489">Methyltransferase</keyword>
<dbReference type="CDD" id="cd22340">
    <property type="entry name" value="NgoMIV-like"/>
    <property type="match status" value="1"/>
</dbReference>
<dbReference type="EMBL" id="VIQT01000010">
    <property type="protein sequence ID" value="NDO39254.1"/>
    <property type="molecule type" value="Genomic_DNA"/>
</dbReference>
<dbReference type="GO" id="GO:0009036">
    <property type="term" value="F:type II site-specific deoxyribonuclease activity"/>
    <property type="evidence" value="ECO:0007669"/>
    <property type="project" value="InterPro"/>
</dbReference>
<evidence type="ECO:0000256" key="2">
    <source>
        <dbReference type="ARBA" id="ARBA00022679"/>
    </source>
</evidence>
<evidence type="ECO:0000256" key="5">
    <source>
        <dbReference type="PROSITE-ProRule" id="PRU01016"/>
    </source>
</evidence>
<dbReference type="SUPFAM" id="SSF52980">
    <property type="entry name" value="Restriction endonuclease-like"/>
    <property type="match status" value="1"/>
</dbReference>
<sequence length="612" mass="67204">MQRPLTCVEICAGAGGQALGLAMAGFVHVALVEYEPDYCKILKTNRPEWNVICADVRDFDGRPFSGVDLLAGGVPCPPFSKAGKQLGREDDRDLFPEAIRLVNEIKPRAVMLENVRGFLDPDFDEYREHILSSIRQLGYITQIKLLNSSDFGVPQLRPRVVIIGIRKDQRGVFSYPEERPDSSPTVGKVLFDLMASNGWNGAKKWADNANNIAPTLVGGSKKHGGPDLGPTRARKAWAELGVDGLGIANEAPAPDFEGMPKLTSRMMARIQGFPDIWTFGERKTIACRMIGNAFPPPVALAVGKEIRRCLEMDDILILEARKKFHQSLITSGMWGVDSIGVPSNADVGDRAKAKEGKFNVSTLIAQKMAVLAGVPQATGAKKMGTSAGVKFEDLIAQFIRDTFPNLQHLRPGSWTVLSLGNQSSTKASSFAQYEHLEYLMELVNTNKKLMTVLGNDYVVAPDIVVYRGLYEDEEINAEGQCINDEICKMAALRKKNGGKPILHASVSAKWTMRSDRAQNSRTEALNLIRNRKGNLPHIVVVTNEPLPSRLASLALGTGDIDCLYHCALYELLDAVRQFGAEHGRDDIVESLENLIDGKRLKDISDLPLDLSV</sequence>
<dbReference type="InterPro" id="IPR018117">
    <property type="entry name" value="C5_DNA_meth_AS"/>
</dbReference>
<dbReference type="NCBIfam" id="TIGR00675">
    <property type="entry name" value="dcm"/>
    <property type="match status" value="1"/>
</dbReference>
<dbReference type="GO" id="GO:0032259">
    <property type="term" value="P:methylation"/>
    <property type="evidence" value="ECO:0007669"/>
    <property type="project" value="UniProtKB-KW"/>
</dbReference>
<dbReference type="PRINTS" id="PR00105">
    <property type="entry name" value="C5METTRFRASE"/>
</dbReference>
<comment type="caution">
    <text evidence="8">The sequence shown here is derived from an EMBL/GenBank/DDBJ whole genome shotgun (WGS) entry which is preliminary data.</text>
</comment>
<dbReference type="Gene3D" id="3.40.50.10010">
    <property type="entry name" value="Type-2 restriction enzyme NgoMIV"/>
    <property type="match status" value="1"/>
</dbReference>
<dbReference type="InterPro" id="IPR037083">
    <property type="entry name" value="NgoMIV_sf"/>
</dbReference>
<gene>
    <name evidence="8" type="primary">dcm</name>
    <name evidence="8" type="ORF">FMM72_08275</name>
</gene>
<evidence type="ECO:0000256" key="3">
    <source>
        <dbReference type="ARBA" id="ARBA00022691"/>
    </source>
</evidence>
<name>A0A845SXQ7_9FIRM</name>
<evidence type="ECO:0000256" key="4">
    <source>
        <dbReference type="ARBA" id="ARBA00022747"/>
    </source>
</evidence>
<reference evidence="8 9" key="1">
    <citation type="submission" date="2019-06" db="EMBL/GenBank/DDBJ databases">
        <title>Draft genome sequences of 15 bacterial species constituting the stable defined intestinal microbiota of the GM15 gnotobiotic mouse model.</title>
        <authorList>
            <person name="Elie C."/>
            <person name="Mathieu A."/>
            <person name="Saliou A."/>
            <person name="Darnaud M."/>
            <person name="Leulier F."/>
            <person name="Tamellini A."/>
        </authorList>
    </citation>
    <scope>NUCLEOTIDE SEQUENCE [LARGE SCALE GENOMIC DNA]</scope>
    <source>
        <strain evidence="8 9">JM4-15</strain>
    </source>
</reference>
<dbReference type="EC" id="2.1.1.37" evidence="7"/>
<keyword evidence="4" id="KW-0680">Restriction system</keyword>
<dbReference type="GO" id="GO:0009307">
    <property type="term" value="P:DNA restriction-modification system"/>
    <property type="evidence" value="ECO:0007669"/>
    <property type="project" value="UniProtKB-KW"/>
</dbReference>
<dbReference type="CDD" id="cd00315">
    <property type="entry name" value="Cyt_C5_DNA_methylase"/>
    <property type="match status" value="1"/>
</dbReference>
<evidence type="ECO:0000313" key="9">
    <source>
        <dbReference type="Proteomes" id="UP000462501"/>
    </source>
</evidence>
<accession>A0A845SXQ7</accession>
<proteinExistence type="inferred from homology"/>
<comment type="similarity">
    <text evidence="5 6">Belongs to the class I-like SAM-binding methyltransferase superfamily. C5-methyltransferase family.</text>
</comment>
<dbReference type="Pfam" id="PF09015">
    <property type="entry name" value="NgoMIV_restric"/>
    <property type="match status" value="1"/>
</dbReference>
<dbReference type="Proteomes" id="UP000462501">
    <property type="component" value="Unassembled WGS sequence"/>
</dbReference>
<organism evidence="8 9">
    <name type="scientific">Anaerotruncus colihominis</name>
    <dbReference type="NCBI Taxonomy" id="169435"/>
    <lineage>
        <taxon>Bacteria</taxon>
        <taxon>Bacillati</taxon>
        <taxon>Bacillota</taxon>
        <taxon>Clostridia</taxon>
        <taxon>Eubacteriales</taxon>
        <taxon>Oscillospiraceae</taxon>
        <taxon>Anaerotruncus</taxon>
    </lineage>
</organism>
<dbReference type="InterPro" id="IPR029063">
    <property type="entry name" value="SAM-dependent_MTases_sf"/>
</dbReference>
<dbReference type="Gene3D" id="3.90.120.10">
    <property type="entry name" value="DNA Methylase, subunit A, domain 2"/>
    <property type="match status" value="1"/>
</dbReference>
<evidence type="ECO:0000256" key="1">
    <source>
        <dbReference type="ARBA" id="ARBA00022603"/>
    </source>
</evidence>
<dbReference type="InterPro" id="IPR011335">
    <property type="entry name" value="Restrct_endonuc-II-like"/>
</dbReference>
<evidence type="ECO:0000256" key="7">
    <source>
        <dbReference type="RuleBase" id="RU000417"/>
    </source>
</evidence>
<dbReference type="GO" id="GO:0044027">
    <property type="term" value="P:negative regulation of gene expression via chromosomal CpG island methylation"/>
    <property type="evidence" value="ECO:0007669"/>
    <property type="project" value="TreeGrafter"/>
</dbReference>
<dbReference type="Gene3D" id="3.40.50.150">
    <property type="entry name" value="Vaccinia Virus protein VP39"/>
    <property type="match status" value="1"/>
</dbReference>
<dbReference type="PROSITE" id="PS51679">
    <property type="entry name" value="SAM_MT_C5"/>
    <property type="match status" value="1"/>
</dbReference>
<dbReference type="InterPro" id="IPR001525">
    <property type="entry name" value="C5_MeTfrase"/>
</dbReference>
<dbReference type="PROSITE" id="PS00095">
    <property type="entry name" value="C5_MTASE_2"/>
    <property type="match status" value="1"/>
</dbReference>
<dbReference type="InterPro" id="IPR050390">
    <property type="entry name" value="C5-Methyltransferase"/>
</dbReference>
<keyword evidence="2 5" id="KW-0808">Transferase</keyword>
<dbReference type="InterPro" id="IPR015105">
    <property type="entry name" value="NgoMIV"/>
</dbReference>
<evidence type="ECO:0000256" key="6">
    <source>
        <dbReference type="RuleBase" id="RU000416"/>
    </source>
</evidence>
<dbReference type="InterPro" id="IPR031303">
    <property type="entry name" value="C5_meth_CS"/>
</dbReference>
<evidence type="ECO:0000313" key="8">
    <source>
        <dbReference type="EMBL" id="NDO39254.1"/>
    </source>
</evidence>
<dbReference type="GO" id="GO:0003886">
    <property type="term" value="F:DNA (cytosine-5-)-methyltransferase activity"/>
    <property type="evidence" value="ECO:0007669"/>
    <property type="project" value="UniProtKB-EC"/>
</dbReference>
<dbReference type="PANTHER" id="PTHR10629:SF52">
    <property type="entry name" value="DNA (CYTOSINE-5)-METHYLTRANSFERASE 1"/>
    <property type="match status" value="1"/>
</dbReference>
<dbReference type="SUPFAM" id="SSF53335">
    <property type="entry name" value="S-adenosyl-L-methionine-dependent methyltransferases"/>
    <property type="match status" value="1"/>
</dbReference>
<dbReference type="PROSITE" id="PS00094">
    <property type="entry name" value="C5_MTASE_1"/>
    <property type="match status" value="1"/>
</dbReference>
<comment type="catalytic activity">
    <reaction evidence="7">
        <text>a 2'-deoxycytidine in DNA + S-adenosyl-L-methionine = a 5-methyl-2'-deoxycytidine in DNA + S-adenosyl-L-homocysteine + H(+)</text>
        <dbReference type="Rhea" id="RHEA:13681"/>
        <dbReference type="Rhea" id="RHEA-COMP:11369"/>
        <dbReference type="Rhea" id="RHEA-COMP:11370"/>
        <dbReference type="ChEBI" id="CHEBI:15378"/>
        <dbReference type="ChEBI" id="CHEBI:57856"/>
        <dbReference type="ChEBI" id="CHEBI:59789"/>
        <dbReference type="ChEBI" id="CHEBI:85452"/>
        <dbReference type="ChEBI" id="CHEBI:85454"/>
        <dbReference type="EC" id="2.1.1.37"/>
    </reaction>
</comment>
<protein>
    <recommendedName>
        <fullName evidence="7">Cytosine-specific methyltransferase</fullName>
        <ecNumber evidence="7">2.1.1.37</ecNumber>
    </recommendedName>
</protein>